<evidence type="ECO:0000313" key="4">
    <source>
        <dbReference type="Proteomes" id="UP000293781"/>
    </source>
</evidence>
<comment type="caution">
    <text evidence="3">The sequence shown here is derived from an EMBL/GenBank/DDBJ whole genome shotgun (WGS) entry which is preliminary data.</text>
</comment>
<organism evidence="3 4">
    <name type="scientific">Micromonospora violae</name>
    <dbReference type="NCBI Taxonomy" id="1278207"/>
    <lineage>
        <taxon>Bacteria</taxon>
        <taxon>Bacillati</taxon>
        <taxon>Actinomycetota</taxon>
        <taxon>Actinomycetes</taxon>
        <taxon>Micromonosporales</taxon>
        <taxon>Micromonosporaceae</taxon>
        <taxon>Micromonospora</taxon>
    </lineage>
</organism>
<feature type="compositionally biased region" description="Pro residues" evidence="1">
    <location>
        <begin position="8"/>
        <end position="19"/>
    </location>
</feature>
<reference evidence="3 4" key="1">
    <citation type="submission" date="2019-02" db="EMBL/GenBank/DDBJ databases">
        <title>Sequencing the genomes of 1000 actinobacteria strains.</title>
        <authorList>
            <person name="Klenk H.-P."/>
        </authorList>
    </citation>
    <scope>NUCLEOTIDE SEQUENCE [LARGE SCALE GENOMIC DNA]</scope>
    <source>
        <strain evidence="3 4">DSM 45888</strain>
    </source>
</reference>
<feature type="domain" description="FtsH ternary system" evidence="2">
    <location>
        <begin position="39"/>
        <end position="455"/>
    </location>
</feature>
<feature type="region of interest" description="Disordered" evidence="1">
    <location>
        <begin position="459"/>
        <end position="483"/>
    </location>
</feature>
<protein>
    <recommendedName>
        <fullName evidence="2">FtsH ternary system domain-containing protein</fullName>
    </recommendedName>
</protein>
<dbReference type="AlphaFoldDB" id="A0A4Q7UH56"/>
<proteinExistence type="predicted"/>
<dbReference type="Pfam" id="PF20005">
    <property type="entry name" value="fvmX7"/>
    <property type="match status" value="1"/>
</dbReference>
<dbReference type="Proteomes" id="UP000293781">
    <property type="component" value="Unassembled WGS sequence"/>
</dbReference>
<dbReference type="EMBL" id="SHKK01000001">
    <property type="protein sequence ID" value="RZT79581.1"/>
    <property type="molecule type" value="Genomic_DNA"/>
</dbReference>
<keyword evidence="4" id="KW-1185">Reference proteome</keyword>
<gene>
    <name evidence="3" type="ORF">EV382_2797</name>
</gene>
<feature type="region of interest" description="Disordered" evidence="1">
    <location>
        <begin position="1"/>
        <end position="28"/>
    </location>
</feature>
<evidence type="ECO:0000259" key="2">
    <source>
        <dbReference type="Pfam" id="PF20005"/>
    </source>
</evidence>
<name>A0A4Q7UH56_9ACTN</name>
<evidence type="ECO:0000313" key="3">
    <source>
        <dbReference type="EMBL" id="RZT79581.1"/>
    </source>
</evidence>
<evidence type="ECO:0000256" key="1">
    <source>
        <dbReference type="SAM" id="MobiDB-lite"/>
    </source>
</evidence>
<feature type="compositionally biased region" description="Basic and acidic residues" evidence="1">
    <location>
        <begin position="470"/>
        <end position="483"/>
    </location>
</feature>
<dbReference type="RefSeq" id="WP_244236947.1">
    <property type="nucleotide sequence ID" value="NZ_JBEZZO010000018.1"/>
</dbReference>
<accession>A0A4Q7UH56</accession>
<sequence>MQRIEPLSPEPVPTEPGVPSPSERAPEPVAPERHDVLFACCFPAAAGALAFVGVLRATNAAPDLSVLSDGETGGWWVTTEVDLQLGRQLARMVSAAAYVAAGDHLLPDPGFGPPPVGVSETKSAVPRNTLVSSDVVTLIRTAGVHRVPVRPVERLRILLDGAAAAHIIQRAIDLGLNVRHRPVRLSPLFPGPAGTTTLIELAVSGHRGNLPPSLVNALTRDPAALTCRIAGSQDDLLIEHTVAAPLDDHLLAGLVDAGTWVLAASPFGCRRLDALGEFADSAGLVQLGEDYPLIEEEAPAALPDLQLPAVRIVPRRTEGQALDAVLVDDAELSTIRLLLEGDPLAETARILLGRDRHLLIAPGGILVRIPVGQPLYALGPGPLYLPLGCSLRPQVPPSARRELFHAGQSRAVVLTPRGCWVFDPGTAIPVWALWVGELPELVPQSANDDLRQLLDDLRLDQDQPGPSAHSPDDEAASWHERAMEAELAGRLKEAADLHRGNGSPLRAARLYERAAAEAQP</sequence>
<dbReference type="InterPro" id="IPR045486">
    <property type="entry name" value="fvmX7"/>
</dbReference>